<protein>
    <recommendedName>
        <fullName evidence="3">BTB domain-containing protein</fullName>
    </recommendedName>
</protein>
<name>K1WYR3_MARBU</name>
<dbReference type="EMBL" id="JH921448">
    <property type="protein sequence ID" value="EKD13763.1"/>
    <property type="molecule type" value="Genomic_DNA"/>
</dbReference>
<dbReference type="OMA" id="DCLMARD"/>
<dbReference type="Gene3D" id="3.30.710.10">
    <property type="entry name" value="Potassium Channel Kv1.1, Chain A"/>
    <property type="match status" value="1"/>
</dbReference>
<evidence type="ECO:0000313" key="2">
    <source>
        <dbReference type="Proteomes" id="UP000006753"/>
    </source>
</evidence>
<dbReference type="InParanoid" id="K1WYR3"/>
<dbReference type="Proteomes" id="UP000006753">
    <property type="component" value="Unassembled WGS sequence"/>
</dbReference>
<dbReference type="KEGG" id="mbe:MBM_07964"/>
<dbReference type="STRING" id="1072389.K1WYR3"/>
<dbReference type="InterPro" id="IPR011333">
    <property type="entry name" value="SKP1/BTB/POZ_sf"/>
</dbReference>
<dbReference type="HOGENOM" id="CLU_031555_2_2_1"/>
<dbReference type="AlphaFoldDB" id="K1WYR3"/>
<organism evidence="1 2">
    <name type="scientific">Marssonina brunnea f. sp. multigermtubi (strain MB_m1)</name>
    <name type="common">Marssonina leaf spot fungus</name>
    <dbReference type="NCBI Taxonomy" id="1072389"/>
    <lineage>
        <taxon>Eukaryota</taxon>
        <taxon>Fungi</taxon>
        <taxon>Dikarya</taxon>
        <taxon>Ascomycota</taxon>
        <taxon>Pezizomycotina</taxon>
        <taxon>Leotiomycetes</taxon>
        <taxon>Helotiales</taxon>
        <taxon>Drepanopezizaceae</taxon>
        <taxon>Drepanopeziza</taxon>
    </lineage>
</organism>
<evidence type="ECO:0008006" key="3">
    <source>
        <dbReference type="Google" id="ProtNLM"/>
    </source>
</evidence>
<reference evidence="1 2" key="1">
    <citation type="journal article" date="2012" name="BMC Genomics">
        <title>Sequencing the genome of Marssonina brunnea reveals fungus-poplar co-evolution.</title>
        <authorList>
            <person name="Zhu S."/>
            <person name="Cao Y.-Z."/>
            <person name="Jiang C."/>
            <person name="Tan B.-Y."/>
            <person name="Wang Z."/>
            <person name="Feng S."/>
            <person name="Zhang L."/>
            <person name="Su X.-H."/>
            <person name="Brejova B."/>
            <person name="Vinar T."/>
            <person name="Xu M."/>
            <person name="Wang M.-X."/>
            <person name="Zhang S.-G."/>
            <person name="Huang M.-R."/>
            <person name="Wu R."/>
            <person name="Zhou Y."/>
        </authorList>
    </citation>
    <scope>NUCLEOTIDE SEQUENCE [LARGE SCALE GENOMIC DNA]</scope>
    <source>
        <strain evidence="1 2">MB_m1</strain>
    </source>
</reference>
<dbReference type="RefSeq" id="XP_007295853.1">
    <property type="nucleotide sequence ID" value="XM_007295791.1"/>
</dbReference>
<sequence length="358" mass="40353">MPGPKRIIFDPDGDVLLRFSCPLAPIAPKDYLCRDSGSEKLAVAKVTNKPQDIAKVTPRKVEMLVSSKHLALVSPVFKAMFRPGFKEGHELSTTGKLNLPLDDDDPTAWEVILNIIHCRLEYVPCRVGLVFMISMSVLADKYQMVAALRYHAKIWIDKGVKLIPTPYDPNFVLPWMAIGWVFKHKEAFYTALHTARRTSTHEIINLATTRRLPIPSAVIEHINSDRQRAIENAIQLINYEIKRVQATPNCRNYVGAFSKKKMMACDSMVIRSLLGSASKLGLWPPSVARSNFGDSSFQSTAAAIRRVTIHTLCDDIFGVRGPLEVNVETRHFTKELLDQQLAKIESRMDRYSLQDLPL</sequence>
<gene>
    <name evidence="1" type="ORF">MBM_07964</name>
</gene>
<dbReference type="OrthoDB" id="5326346at2759"/>
<evidence type="ECO:0000313" key="1">
    <source>
        <dbReference type="EMBL" id="EKD13763.1"/>
    </source>
</evidence>
<proteinExistence type="predicted"/>
<dbReference type="GeneID" id="18763899"/>
<accession>K1WYR3</accession>
<dbReference type="CDD" id="cd18186">
    <property type="entry name" value="BTB_POZ_ZBTB_KLHL-like"/>
    <property type="match status" value="1"/>
</dbReference>
<keyword evidence="2" id="KW-1185">Reference proteome</keyword>
<dbReference type="SUPFAM" id="SSF54695">
    <property type="entry name" value="POZ domain"/>
    <property type="match status" value="1"/>
</dbReference>